<dbReference type="AlphaFoldDB" id="A0A1X2IK86"/>
<dbReference type="SMART" id="SM01052">
    <property type="entry name" value="CAP_GLY"/>
    <property type="match status" value="1"/>
</dbReference>
<feature type="non-terminal residue" evidence="2">
    <location>
        <position position="71"/>
    </location>
</feature>
<dbReference type="EMBL" id="MCGE01000009">
    <property type="protein sequence ID" value="ORZ17985.1"/>
    <property type="molecule type" value="Genomic_DNA"/>
</dbReference>
<dbReference type="OrthoDB" id="2130750at2759"/>
<dbReference type="Pfam" id="PF01302">
    <property type="entry name" value="CAP_GLY"/>
    <property type="match status" value="1"/>
</dbReference>
<accession>A0A1X2IK86</accession>
<dbReference type="Gene3D" id="2.30.30.190">
    <property type="entry name" value="CAP Gly-rich-like domain"/>
    <property type="match status" value="1"/>
</dbReference>
<proteinExistence type="predicted"/>
<evidence type="ECO:0000313" key="3">
    <source>
        <dbReference type="Proteomes" id="UP000193560"/>
    </source>
</evidence>
<dbReference type="PANTHER" id="PTHR18916">
    <property type="entry name" value="DYNACTIN 1-RELATED MICROTUBULE-BINDING"/>
    <property type="match status" value="1"/>
</dbReference>
<dbReference type="SUPFAM" id="SSF74924">
    <property type="entry name" value="Cap-Gly domain"/>
    <property type="match status" value="1"/>
</dbReference>
<evidence type="ECO:0000313" key="2">
    <source>
        <dbReference type="EMBL" id="ORZ17985.1"/>
    </source>
</evidence>
<feature type="domain" description="CAP-Gly" evidence="1">
    <location>
        <begin position="19"/>
        <end position="61"/>
    </location>
</feature>
<dbReference type="STRING" id="90262.A0A1X2IK86"/>
<reference evidence="2 3" key="1">
    <citation type="submission" date="2016-07" db="EMBL/GenBank/DDBJ databases">
        <title>Pervasive Adenine N6-methylation of Active Genes in Fungi.</title>
        <authorList>
            <consortium name="DOE Joint Genome Institute"/>
            <person name="Mondo S.J."/>
            <person name="Dannebaum R.O."/>
            <person name="Kuo R.C."/>
            <person name="Labutti K."/>
            <person name="Haridas S."/>
            <person name="Kuo A."/>
            <person name="Salamov A."/>
            <person name="Ahrendt S.R."/>
            <person name="Lipzen A."/>
            <person name="Sullivan W."/>
            <person name="Andreopoulos W.B."/>
            <person name="Clum A."/>
            <person name="Lindquist E."/>
            <person name="Daum C."/>
            <person name="Ramamoorthy G.K."/>
            <person name="Gryganskyi A."/>
            <person name="Culley D."/>
            <person name="Magnuson J.K."/>
            <person name="James T.Y."/>
            <person name="O'Malley M.A."/>
            <person name="Stajich J.E."/>
            <person name="Spatafora J.W."/>
            <person name="Visel A."/>
            <person name="Grigoriev I.V."/>
        </authorList>
    </citation>
    <scope>NUCLEOTIDE SEQUENCE [LARGE SCALE GENOMIC DNA]</scope>
    <source>
        <strain evidence="2 3">NRRL 1336</strain>
    </source>
</reference>
<dbReference type="InterPro" id="IPR036859">
    <property type="entry name" value="CAP-Gly_dom_sf"/>
</dbReference>
<organism evidence="2 3">
    <name type="scientific">Absidia repens</name>
    <dbReference type="NCBI Taxonomy" id="90262"/>
    <lineage>
        <taxon>Eukaryota</taxon>
        <taxon>Fungi</taxon>
        <taxon>Fungi incertae sedis</taxon>
        <taxon>Mucoromycota</taxon>
        <taxon>Mucoromycotina</taxon>
        <taxon>Mucoromycetes</taxon>
        <taxon>Mucorales</taxon>
        <taxon>Cunninghamellaceae</taxon>
        <taxon>Absidia</taxon>
    </lineage>
</organism>
<protein>
    <submittedName>
        <fullName evidence="2">CAP Gly-rich domain-containing protein</fullName>
    </submittedName>
</protein>
<dbReference type="PROSITE" id="PS50245">
    <property type="entry name" value="CAP_GLY_2"/>
    <property type="match status" value="1"/>
</dbReference>
<feature type="non-terminal residue" evidence="2">
    <location>
        <position position="1"/>
    </location>
</feature>
<name>A0A1X2IK86_9FUNG</name>
<keyword evidence="3" id="KW-1185">Reference proteome</keyword>
<dbReference type="Proteomes" id="UP000193560">
    <property type="component" value="Unassembled WGS sequence"/>
</dbReference>
<evidence type="ECO:0000259" key="1">
    <source>
        <dbReference type="PROSITE" id="PS50245"/>
    </source>
</evidence>
<dbReference type="InterPro" id="IPR000938">
    <property type="entry name" value="CAP-Gly_domain"/>
</dbReference>
<comment type="caution">
    <text evidence="2">The sequence shown here is derived from an EMBL/GenBank/DDBJ whole genome shotgun (WGS) entry which is preliminary data.</text>
</comment>
<sequence length="71" mass="7872">IGARVLVHGENSGIVRYLGTTHFQKGRWIGVELDDPKGKNTGLVQGKRYFDCKPQHGVFVRPTQVKLLAPS</sequence>
<gene>
    <name evidence="2" type="ORF">BCR42DRAFT_292480</name>
</gene>